<keyword evidence="3" id="KW-1185">Reference proteome</keyword>
<dbReference type="RefSeq" id="WP_012872246.1">
    <property type="nucleotide sequence ID" value="NC_013523.1"/>
</dbReference>
<evidence type="ECO:0000313" key="3">
    <source>
        <dbReference type="Proteomes" id="UP000002027"/>
    </source>
</evidence>
<gene>
    <name evidence="2" type="ordered locus">Sthe_1766</name>
</gene>
<dbReference type="AlphaFoldDB" id="D1C4N3"/>
<dbReference type="EMBL" id="CP001823">
    <property type="protein sequence ID" value="ACZ39200.1"/>
    <property type="molecule type" value="Genomic_DNA"/>
</dbReference>
<dbReference type="eggNOG" id="COG4991">
    <property type="taxonomic scope" value="Bacteria"/>
</dbReference>
<organism evidence="2 3">
    <name type="scientific">Sphaerobacter thermophilus (strain ATCC 49802 / DSM 20745 / KCCM 41009 / NCIMB 13125 / S 6022)</name>
    <dbReference type="NCBI Taxonomy" id="479434"/>
    <lineage>
        <taxon>Bacteria</taxon>
        <taxon>Pseudomonadati</taxon>
        <taxon>Thermomicrobiota</taxon>
        <taxon>Thermomicrobia</taxon>
        <taxon>Sphaerobacterales</taxon>
        <taxon>Sphaerobacterineae</taxon>
        <taxon>Sphaerobacteraceae</taxon>
        <taxon>Sphaerobacter</taxon>
    </lineage>
</organism>
<sequence>MTKGRTTRLRFLVGLLVLLTAVVPGAVGAAPGQPAAGGAAEMLATPTSMGPATFRVYAHREGLVGHTTANGHVIQENDRFVALPCRCVLSSKGGHEFQVKIEYKGRTAIVPVWDVGPWNVDDNYWDPPEKRRYSDIPQGVPQAAAAYYDGHNGGRDGKGREVRSPAGIDIADGTFWHDLGMTDSDWVTVTFLWMLPDEEPELPPLPAGYEHLQTIKFGERPPLDRVEPSGEPGSVYVPQTGHNIIKPIADYWYANGGWRNIGLPLTELFREVTANGRVRLVQYFERQILELVLQPDGSALVQSDLIGYAAYAPQEARAPIAPFESNADHWYFPETQHSLSFGFKQEWLAHGGVEAFGYPITEEFSGVTPDGRRYVAQIFERARFEWWPDKVGTPEEITYGLLVTELLRQAGWVP</sequence>
<evidence type="ECO:0000313" key="2">
    <source>
        <dbReference type="EMBL" id="ACZ39200.1"/>
    </source>
</evidence>
<feature type="signal peptide" evidence="1">
    <location>
        <begin position="1"/>
        <end position="29"/>
    </location>
</feature>
<reference evidence="3" key="1">
    <citation type="submission" date="2009-11" db="EMBL/GenBank/DDBJ databases">
        <title>The complete chromosome 1 of Sphaerobacter thermophilus DSM 20745.</title>
        <authorList>
            <person name="Lucas S."/>
            <person name="Copeland A."/>
            <person name="Lapidus A."/>
            <person name="Glavina del Rio T."/>
            <person name="Dalin E."/>
            <person name="Tice H."/>
            <person name="Bruce D."/>
            <person name="Goodwin L."/>
            <person name="Pitluck S."/>
            <person name="Kyrpides N."/>
            <person name="Mavromatis K."/>
            <person name="Ivanova N."/>
            <person name="Mikhailova N."/>
            <person name="LaButti K.M."/>
            <person name="Clum A."/>
            <person name="Sun H.I."/>
            <person name="Brettin T."/>
            <person name="Detter J.C."/>
            <person name="Han C."/>
            <person name="Larimer F."/>
            <person name="Land M."/>
            <person name="Hauser L."/>
            <person name="Markowitz V."/>
            <person name="Cheng J.F."/>
            <person name="Hugenholtz P."/>
            <person name="Woyke T."/>
            <person name="Wu D."/>
            <person name="Steenblock K."/>
            <person name="Schneider S."/>
            <person name="Pukall R."/>
            <person name="Goeker M."/>
            <person name="Klenk H.P."/>
            <person name="Eisen J.A."/>
        </authorList>
    </citation>
    <scope>NUCLEOTIDE SEQUENCE [LARGE SCALE GENOMIC DNA]</scope>
    <source>
        <strain evidence="3">ATCC 49802 / DSM 20745 / S 6022</strain>
    </source>
</reference>
<feature type="chain" id="PRO_5003021908" evidence="1">
    <location>
        <begin position="30"/>
        <end position="414"/>
    </location>
</feature>
<dbReference type="InParanoid" id="D1C4N3"/>
<dbReference type="HOGENOM" id="CLU_045542_0_0_0"/>
<name>D1C4N3_SPHTD</name>
<proteinExistence type="predicted"/>
<keyword evidence="1" id="KW-0732">Signal</keyword>
<evidence type="ECO:0000256" key="1">
    <source>
        <dbReference type="SAM" id="SignalP"/>
    </source>
</evidence>
<protein>
    <submittedName>
        <fullName evidence="2">Uncharacterized protein</fullName>
    </submittedName>
</protein>
<dbReference type="KEGG" id="sti:Sthe_1766"/>
<dbReference type="Proteomes" id="UP000002027">
    <property type="component" value="Chromosome 1"/>
</dbReference>
<accession>D1C4N3</accession>
<reference evidence="2 3" key="2">
    <citation type="journal article" date="2010" name="Stand. Genomic Sci.">
        <title>Complete genome sequence of Desulfohalobium retbaense type strain (HR(100)).</title>
        <authorList>
            <person name="Spring S."/>
            <person name="Nolan M."/>
            <person name="Lapidus A."/>
            <person name="Glavina Del Rio T."/>
            <person name="Copeland A."/>
            <person name="Tice H."/>
            <person name="Cheng J.F."/>
            <person name="Lucas S."/>
            <person name="Land M."/>
            <person name="Chen F."/>
            <person name="Bruce D."/>
            <person name="Goodwin L."/>
            <person name="Pitluck S."/>
            <person name="Ivanova N."/>
            <person name="Mavromatis K."/>
            <person name="Mikhailova N."/>
            <person name="Pati A."/>
            <person name="Chen A."/>
            <person name="Palaniappan K."/>
            <person name="Hauser L."/>
            <person name="Chang Y.J."/>
            <person name="Jeffries C.D."/>
            <person name="Munk C."/>
            <person name="Kiss H."/>
            <person name="Chain P."/>
            <person name="Han C."/>
            <person name="Brettin T."/>
            <person name="Detter J.C."/>
            <person name="Schuler E."/>
            <person name="Goker M."/>
            <person name="Rohde M."/>
            <person name="Bristow J."/>
            <person name="Eisen J.A."/>
            <person name="Markowitz V."/>
            <person name="Hugenholtz P."/>
            <person name="Kyrpides N.C."/>
            <person name="Klenk H.P."/>
        </authorList>
    </citation>
    <scope>NUCLEOTIDE SEQUENCE [LARGE SCALE GENOMIC DNA]</scope>
    <source>
        <strain evidence="3">ATCC 49802 / DSM 20745 / S 6022</strain>
    </source>
</reference>
<dbReference type="STRING" id="479434.Sthe_1766"/>